<evidence type="ECO:0000259" key="1">
    <source>
        <dbReference type="PROSITE" id="PS50883"/>
    </source>
</evidence>
<dbReference type="CDD" id="cd01948">
    <property type="entry name" value="EAL"/>
    <property type="match status" value="1"/>
</dbReference>
<dbReference type="PANTHER" id="PTHR33121">
    <property type="entry name" value="CYCLIC DI-GMP PHOSPHODIESTERASE PDEF"/>
    <property type="match status" value="1"/>
</dbReference>
<name>A0A177Y595_9VIBR</name>
<dbReference type="PANTHER" id="PTHR33121:SF70">
    <property type="entry name" value="SIGNALING PROTEIN YKOW"/>
    <property type="match status" value="1"/>
</dbReference>
<dbReference type="AlphaFoldDB" id="A0A177Y595"/>
<protein>
    <recommendedName>
        <fullName evidence="1">EAL domain-containing protein</fullName>
    </recommendedName>
</protein>
<dbReference type="EMBL" id="LLEI02000015">
    <property type="protein sequence ID" value="OAJ95766.1"/>
    <property type="molecule type" value="Genomic_DNA"/>
</dbReference>
<dbReference type="InterPro" id="IPR001633">
    <property type="entry name" value="EAL_dom"/>
</dbReference>
<gene>
    <name evidence="2" type="ORF">APB76_02410</name>
</gene>
<dbReference type="SUPFAM" id="SSF141868">
    <property type="entry name" value="EAL domain-like"/>
    <property type="match status" value="1"/>
</dbReference>
<dbReference type="Pfam" id="PF00563">
    <property type="entry name" value="EAL"/>
    <property type="match status" value="1"/>
</dbReference>
<accession>A0A177Y595</accession>
<dbReference type="SMART" id="SM00052">
    <property type="entry name" value="EAL"/>
    <property type="match status" value="1"/>
</dbReference>
<dbReference type="InterPro" id="IPR035919">
    <property type="entry name" value="EAL_sf"/>
</dbReference>
<dbReference type="PROSITE" id="PS50883">
    <property type="entry name" value="EAL"/>
    <property type="match status" value="1"/>
</dbReference>
<reference evidence="2 3" key="1">
    <citation type="journal article" date="2016" name="Syst. Appl. Microbiol.">
        <title>Vibrio bivalvicida sp. nov., a novel larval pathogen for bivalve molluscs reared in a hatchery.</title>
        <authorList>
            <person name="Dubert J."/>
            <person name="Romalde J.L."/>
            <person name="Prado S."/>
            <person name="Barja J.L."/>
        </authorList>
    </citation>
    <scope>NUCLEOTIDE SEQUENCE [LARGE SCALE GENOMIC DNA]</scope>
    <source>
        <strain evidence="2 3">605</strain>
    </source>
</reference>
<dbReference type="Proteomes" id="UP000078406">
    <property type="component" value="Unassembled WGS sequence"/>
</dbReference>
<feature type="domain" description="EAL" evidence="1">
    <location>
        <begin position="1"/>
        <end position="215"/>
    </location>
</feature>
<proteinExistence type="predicted"/>
<organism evidence="2 3">
    <name type="scientific">Vibrio bivalvicida</name>
    <dbReference type="NCBI Taxonomy" id="1276888"/>
    <lineage>
        <taxon>Bacteria</taxon>
        <taxon>Pseudomonadati</taxon>
        <taxon>Pseudomonadota</taxon>
        <taxon>Gammaproteobacteria</taxon>
        <taxon>Vibrionales</taxon>
        <taxon>Vibrionaceae</taxon>
        <taxon>Vibrio</taxon>
        <taxon>Vibrio oreintalis group</taxon>
    </lineage>
</organism>
<evidence type="ECO:0000313" key="3">
    <source>
        <dbReference type="Proteomes" id="UP000078406"/>
    </source>
</evidence>
<comment type="caution">
    <text evidence="2">The sequence shown here is derived from an EMBL/GenBank/DDBJ whole genome shotgun (WGS) entry which is preliminary data.</text>
</comment>
<evidence type="ECO:0000313" key="2">
    <source>
        <dbReference type="EMBL" id="OAJ95766.1"/>
    </source>
</evidence>
<dbReference type="GO" id="GO:0071111">
    <property type="term" value="F:cyclic-guanylate-specific phosphodiesterase activity"/>
    <property type="evidence" value="ECO:0007669"/>
    <property type="project" value="InterPro"/>
</dbReference>
<sequence>MEVLLRHRANSGKITPPTFLTSFAKLGLIPVLDMWVINHALAQISTQRVRCGFKLSINVSPQTFLIEGFASSVLDMIERSGLGYHQIELEVTEDVLIQDESQIREVFNQLKSAGISIALDDFGTGYSTIGNLISYQYDKVKIDRSLVSNITNKNGREILRLTTDLVKLSSAEIVVEGIETSEELEFVSSLGIESVQGYYFYKPMPFDEAFALLST</sequence>
<dbReference type="InterPro" id="IPR050706">
    <property type="entry name" value="Cyclic-di-GMP_PDE-like"/>
</dbReference>
<dbReference type="Gene3D" id="3.20.20.450">
    <property type="entry name" value="EAL domain"/>
    <property type="match status" value="1"/>
</dbReference>